<feature type="compositionally biased region" description="Polar residues" evidence="1">
    <location>
        <begin position="10"/>
        <end position="23"/>
    </location>
</feature>
<evidence type="ECO:0000313" key="3">
    <source>
        <dbReference type="Proteomes" id="UP000193642"/>
    </source>
</evidence>
<dbReference type="OrthoDB" id="10283560at2759"/>
<dbReference type="EMBL" id="MCGO01000014">
    <property type="protein sequence ID" value="ORY47421.1"/>
    <property type="molecule type" value="Genomic_DNA"/>
</dbReference>
<gene>
    <name evidence="2" type="ORF">BCR33DRAFT_715139</name>
</gene>
<proteinExistence type="predicted"/>
<organism evidence="2 3">
    <name type="scientific">Rhizoclosmatium globosum</name>
    <dbReference type="NCBI Taxonomy" id="329046"/>
    <lineage>
        <taxon>Eukaryota</taxon>
        <taxon>Fungi</taxon>
        <taxon>Fungi incertae sedis</taxon>
        <taxon>Chytridiomycota</taxon>
        <taxon>Chytridiomycota incertae sedis</taxon>
        <taxon>Chytridiomycetes</taxon>
        <taxon>Chytridiales</taxon>
        <taxon>Chytriomycetaceae</taxon>
        <taxon>Rhizoclosmatium</taxon>
    </lineage>
</organism>
<dbReference type="AlphaFoldDB" id="A0A1Y2CK79"/>
<feature type="region of interest" description="Disordered" evidence="1">
    <location>
        <begin position="1"/>
        <end position="24"/>
    </location>
</feature>
<name>A0A1Y2CK79_9FUNG</name>
<evidence type="ECO:0000313" key="2">
    <source>
        <dbReference type="EMBL" id="ORY47421.1"/>
    </source>
</evidence>
<protein>
    <submittedName>
        <fullName evidence="2">Uncharacterized protein</fullName>
    </submittedName>
</protein>
<evidence type="ECO:0000256" key="1">
    <source>
        <dbReference type="SAM" id="MobiDB-lite"/>
    </source>
</evidence>
<sequence>MSKHDPQPPTYSLQHQQQDTATFSPPHYHTADLTLSLHFSNPTYNTIDLSLPNGTNSLTFNLGSDNTNQTSDFNVFRPEKVQAKKLPPTISLIECAPPIELKWSTSPDTCLLLRPYQIADTAGFKVDTFVPGAEINMIMESPSFKTIKTPCTFTAPRASYTWRRGGGSLGGHRAEPIVLSTDTKVEDRPKTPIHASFQLFSVEFEGGSGVVSEERVVAQFVFQINNERVTGDLVPVGAWRSENERELAAASALVCVVSIRHRQLISYLANGGKWVKKWGLW</sequence>
<reference evidence="2 3" key="1">
    <citation type="submission" date="2016-07" db="EMBL/GenBank/DDBJ databases">
        <title>Pervasive Adenine N6-methylation of Active Genes in Fungi.</title>
        <authorList>
            <consortium name="DOE Joint Genome Institute"/>
            <person name="Mondo S.J."/>
            <person name="Dannebaum R.O."/>
            <person name="Kuo R.C."/>
            <person name="Labutti K."/>
            <person name="Haridas S."/>
            <person name="Kuo A."/>
            <person name="Salamov A."/>
            <person name="Ahrendt S.R."/>
            <person name="Lipzen A."/>
            <person name="Sullivan W."/>
            <person name="Andreopoulos W.B."/>
            <person name="Clum A."/>
            <person name="Lindquist E."/>
            <person name="Daum C."/>
            <person name="Ramamoorthy G.K."/>
            <person name="Gryganskyi A."/>
            <person name="Culley D."/>
            <person name="Magnuson J.K."/>
            <person name="James T.Y."/>
            <person name="O'Malley M.A."/>
            <person name="Stajich J.E."/>
            <person name="Spatafora J.W."/>
            <person name="Visel A."/>
            <person name="Grigoriev I.V."/>
        </authorList>
    </citation>
    <scope>NUCLEOTIDE SEQUENCE [LARGE SCALE GENOMIC DNA]</scope>
    <source>
        <strain evidence="2 3">JEL800</strain>
    </source>
</reference>
<dbReference type="Proteomes" id="UP000193642">
    <property type="component" value="Unassembled WGS sequence"/>
</dbReference>
<comment type="caution">
    <text evidence="2">The sequence shown here is derived from an EMBL/GenBank/DDBJ whole genome shotgun (WGS) entry which is preliminary data.</text>
</comment>
<keyword evidence="3" id="KW-1185">Reference proteome</keyword>
<accession>A0A1Y2CK79</accession>